<dbReference type="EMBL" id="JAFNEN010000343">
    <property type="protein sequence ID" value="KAG8185205.1"/>
    <property type="molecule type" value="Genomic_DNA"/>
</dbReference>
<organism evidence="1 2">
    <name type="scientific">Oedothorax gibbosus</name>
    <dbReference type="NCBI Taxonomy" id="931172"/>
    <lineage>
        <taxon>Eukaryota</taxon>
        <taxon>Metazoa</taxon>
        <taxon>Ecdysozoa</taxon>
        <taxon>Arthropoda</taxon>
        <taxon>Chelicerata</taxon>
        <taxon>Arachnida</taxon>
        <taxon>Araneae</taxon>
        <taxon>Araneomorphae</taxon>
        <taxon>Entelegynae</taxon>
        <taxon>Araneoidea</taxon>
        <taxon>Linyphiidae</taxon>
        <taxon>Erigoninae</taxon>
        <taxon>Oedothorax</taxon>
    </lineage>
</organism>
<evidence type="ECO:0000313" key="2">
    <source>
        <dbReference type="Proteomes" id="UP000827092"/>
    </source>
</evidence>
<comment type="caution">
    <text evidence="1">The sequence shown here is derived from an EMBL/GenBank/DDBJ whole genome shotgun (WGS) entry which is preliminary data.</text>
</comment>
<dbReference type="Proteomes" id="UP000827092">
    <property type="component" value="Unassembled WGS sequence"/>
</dbReference>
<name>A0AAV6UL36_9ARAC</name>
<evidence type="ECO:0000313" key="1">
    <source>
        <dbReference type="EMBL" id="KAG8185205.1"/>
    </source>
</evidence>
<sequence>MQEYLPVSQTPTSQKLKERTAFLFPSSLIPTSSHSFNTYNLPLAIQNDTTRKCKYSLSRKSERGENVGRPVSHLCEVKTARFSIGHDRGLAYIGYPRASSSVCQLTSRPRGQQTWMQTHHGERKPYFTYLAIVTVVTFA</sequence>
<accession>A0AAV6UL36</accession>
<keyword evidence="2" id="KW-1185">Reference proteome</keyword>
<protein>
    <submittedName>
        <fullName evidence="1">Uncharacterized protein</fullName>
    </submittedName>
</protein>
<gene>
    <name evidence="1" type="ORF">JTE90_025877</name>
</gene>
<proteinExistence type="predicted"/>
<reference evidence="1 2" key="1">
    <citation type="journal article" date="2022" name="Nat. Ecol. Evol.">
        <title>A masculinizing supergene underlies an exaggerated male reproductive morph in a spider.</title>
        <authorList>
            <person name="Hendrickx F."/>
            <person name="De Corte Z."/>
            <person name="Sonet G."/>
            <person name="Van Belleghem S.M."/>
            <person name="Kostlbacher S."/>
            <person name="Vangestel C."/>
        </authorList>
    </citation>
    <scope>NUCLEOTIDE SEQUENCE [LARGE SCALE GENOMIC DNA]</scope>
    <source>
        <strain evidence="1">W744_W776</strain>
    </source>
</reference>
<dbReference type="AlphaFoldDB" id="A0AAV6UL36"/>